<keyword evidence="2" id="KW-0472">Membrane</keyword>
<evidence type="ECO:0000256" key="1">
    <source>
        <dbReference type="SAM" id="MobiDB-lite"/>
    </source>
</evidence>
<feature type="compositionally biased region" description="Gly residues" evidence="1">
    <location>
        <begin position="579"/>
        <end position="591"/>
    </location>
</feature>
<feature type="compositionally biased region" description="Acidic residues" evidence="1">
    <location>
        <begin position="657"/>
        <end position="668"/>
    </location>
</feature>
<proteinExistence type="predicted"/>
<evidence type="ECO:0000256" key="2">
    <source>
        <dbReference type="SAM" id="Phobius"/>
    </source>
</evidence>
<keyword evidence="4" id="KW-1185">Reference proteome</keyword>
<name>A0A4V3CZQ3_LABRH</name>
<feature type="compositionally biased region" description="Low complexity" evidence="1">
    <location>
        <begin position="559"/>
        <end position="570"/>
    </location>
</feature>
<reference evidence="3 4" key="1">
    <citation type="submission" date="2019-03" db="EMBL/GenBank/DDBJ databases">
        <title>Genomic Encyclopedia of Type Strains, Phase IV (KMG-IV): sequencing the most valuable type-strain genomes for metagenomic binning, comparative biology and taxonomic classification.</title>
        <authorList>
            <person name="Goeker M."/>
        </authorList>
    </citation>
    <scope>NUCLEOTIDE SEQUENCE [LARGE SCALE GENOMIC DNA]</scope>
    <source>
        <strain evidence="3 4">DSM 45361</strain>
    </source>
</reference>
<sequence>MTSAPSAVRPIQRISRCLGRLPRRLATAPKWPGRWLLRPVGWLLREPRRLLLLGWLVGLLMAGAARSAAAEGFVVGPDLAHGQPRTLFETYDYSDYQLTVKPDDEASGFMNIGKVVFEVIGFLNNVIAWICLGLLFGALTLLEWLLNLTVYRDSAGQIDVATQLIASHVFWPLIAATVAVGAFVTYARWRGDGRGFVSDLGWVVAAGALAVGFATGPSQVMDSVDSLRTDLATGMTSGAADYVATQGSPTGFAEPPIGGSGQETSTRRLTDGLWNTFGATTWCFAEFHDLDICKVAGYHALAQDETWQKWMGVFDDQGSVPEFKQYGDWIRGQDLGRTAYLLMLAVITVPMGFLLLRLVIAGLMAAVGFLLMLILCLLFLTFWAIPGWLRQVGIRYLIYTLGMEGQALFITALLAGVLDVSAILATLAGKYGFLVIACLNAALLAAAVRARAWLDMITTVPGAAGMGYLGAAMTVGAVRATGRAAGALVGAATGTARSGLTAVGRGVANAGLVTTSGGLSPRLAGARWRRVALAEPSPGRPLQVKSTRLDTIQQGGHTGSSPSPGGRPATPSGPPPSGGPGNGPSGAGGGSATQRSDGAASGPQSSSRSAEGKAPGGTTPSPTSKPDAGPPAAEPKLGKQQPPRGQGSLPHQSGLADFDDSSEGEDPR</sequence>
<gene>
    <name evidence="3" type="ORF">EV186_102462</name>
</gene>
<dbReference type="AlphaFoldDB" id="A0A4V3CZQ3"/>
<keyword evidence="2" id="KW-1133">Transmembrane helix</keyword>
<evidence type="ECO:0008006" key="5">
    <source>
        <dbReference type="Google" id="ProtNLM"/>
    </source>
</evidence>
<dbReference type="Proteomes" id="UP000295444">
    <property type="component" value="Unassembled WGS sequence"/>
</dbReference>
<feature type="region of interest" description="Disordered" evidence="1">
    <location>
        <begin position="551"/>
        <end position="668"/>
    </location>
</feature>
<feature type="transmembrane region" description="Helical" evidence="2">
    <location>
        <begin position="431"/>
        <end position="448"/>
    </location>
</feature>
<evidence type="ECO:0000313" key="3">
    <source>
        <dbReference type="EMBL" id="TDQ00601.1"/>
    </source>
</evidence>
<dbReference type="EMBL" id="SNXZ01000002">
    <property type="protein sequence ID" value="TDQ00601.1"/>
    <property type="molecule type" value="Genomic_DNA"/>
</dbReference>
<feature type="transmembrane region" description="Helical" evidence="2">
    <location>
        <begin position="169"/>
        <end position="189"/>
    </location>
</feature>
<evidence type="ECO:0000313" key="4">
    <source>
        <dbReference type="Proteomes" id="UP000295444"/>
    </source>
</evidence>
<organism evidence="3 4">
    <name type="scientific">Labedaea rhizosphaerae</name>
    <dbReference type="NCBI Taxonomy" id="598644"/>
    <lineage>
        <taxon>Bacteria</taxon>
        <taxon>Bacillati</taxon>
        <taxon>Actinomycetota</taxon>
        <taxon>Actinomycetes</taxon>
        <taxon>Pseudonocardiales</taxon>
        <taxon>Pseudonocardiaceae</taxon>
        <taxon>Labedaea</taxon>
    </lineage>
</organism>
<feature type="transmembrane region" description="Helical" evidence="2">
    <location>
        <begin position="195"/>
        <end position="214"/>
    </location>
</feature>
<feature type="transmembrane region" description="Helical" evidence="2">
    <location>
        <begin position="339"/>
        <end position="360"/>
    </location>
</feature>
<feature type="transmembrane region" description="Helical" evidence="2">
    <location>
        <begin position="126"/>
        <end position="148"/>
    </location>
</feature>
<feature type="transmembrane region" description="Helical" evidence="2">
    <location>
        <begin position="366"/>
        <end position="386"/>
    </location>
</feature>
<accession>A0A4V3CZQ3</accession>
<feature type="transmembrane region" description="Helical" evidence="2">
    <location>
        <begin position="407"/>
        <end position="425"/>
    </location>
</feature>
<keyword evidence="2" id="KW-0812">Transmembrane</keyword>
<comment type="caution">
    <text evidence="3">The sequence shown here is derived from an EMBL/GenBank/DDBJ whole genome shotgun (WGS) entry which is preliminary data.</text>
</comment>
<protein>
    <recommendedName>
        <fullName evidence="5">TrbL/VirB6 plasmid conjugal transfer protein</fullName>
    </recommendedName>
</protein>